<evidence type="ECO:0000256" key="1">
    <source>
        <dbReference type="SAM" id="SignalP"/>
    </source>
</evidence>
<dbReference type="NCBIfam" id="NF038029">
    <property type="entry name" value="LP_plasma"/>
    <property type="match status" value="1"/>
</dbReference>
<gene>
    <name evidence="2" type="ORF">CK556_02555</name>
</gene>
<proteinExistence type="predicted"/>
<evidence type="ECO:0000313" key="3">
    <source>
        <dbReference type="Proteomes" id="UP000232229"/>
    </source>
</evidence>
<dbReference type="RefSeq" id="WP_027875694.1">
    <property type="nucleotide sequence ID" value="NZ_CP023173.1"/>
</dbReference>
<dbReference type="STRING" id="1336232.GCA_000518825_01530"/>
<accession>A0A249SNN3</accession>
<feature type="chain" id="PRO_5011442767" description="Lipoprotein" evidence="1">
    <location>
        <begin position="21"/>
        <end position="154"/>
    </location>
</feature>
<name>A0A249SNN3_9MOLU</name>
<dbReference type="InterPro" id="IPR054816">
    <property type="entry name" value="Lipoprotein_mollicutes-type_CS"/>
</dbReference>
<dbReference type="PROSITE" id="PS51257">
    <property type="entry name" value="PROKAR_LIPOPROTEIN"/>
    <property type="match status" value="1"/>
</dbReference>
<dbReference type="NCBIfam" id="NF045726">
    <property type="entry name" value="XXplasma_LP"/>
    <property type="match status" value="1"/>
</dbReference>
<organism evidence="2 3">
    <name type="scientific">Mesoplasma chauliocola</name>
    <dbReference type="NCBI Taxonomy" id="216427"/>
    <lineage>
        <taxon>Bacteria</taxon>
        <taxon>Bacillati</taxon>
        <taxon>Mycoplasmatota</taxon>
        <taxon>Mollicutes</taxon>
        <taxon>Entomoplasmatales</taxon>
        <taxon>Entomoplasmataceae</taxon>
        <taxon>Mesoplasma</taxon>
    </lineage>
</organism>
<reference evidence="2 3" key="1">
    <citation type="submission" date="2017-08" db="EMBL/GenBank/DDBJ databases">
        <title>Complete Genome Sequence of Mesoplasma chauliocola.</title>
        <authorList>
            <person name="Knight T.F.Jr."/>
            <person name="Citino T."/>
        </authorList>
    </citation>
    <scope>NUCLEOTIDE SEQUENCE [LARGE SCALE GENOMIC DNA]</scope>
    <source>
        <strain evidence="2 3">CHPA-2</strain>
    </source>
</reference>
<feature type="signal peptide" evidence="1">
    <location>
        <begin position="1"/>
        <end position="20"/>
    </location>
</feature>
<evidence type="ECO:0000313" key="2">
    <source>
        <dbReference type="EMBL" id="ASZ09222.1"/>
    </source>
</evidence>
<dbReference type="AlphaFoldDB" id="A0A249SNN3"/>
<evidence type="ECO:0008006" key="4">
    <source>
        <dbReference type="Google" id="ProtNLM"/>
    </source>
</evidence>
<protein>
    <recommendedName>
        <fullName evidence="4">Lipoprotein</fullName>
    </recommendedName>
</protein>
<keyword evidence="3" id="KW-1185">Reference proteome</keyword>
<keyword evidence="1" id="KW-0732">Signal</keyword>
<dbReference type="EMBL" id="CP023173">
    <property type="protein sequence ID" value="ASZ09222.1"/>
    <property type="molecule type" value="Genomic_DNA"/>
</dbReference>
<dbReference type="KEGG" id="mchc:CK556_02555"/>
<dbReference type="Proteomes" id="UP000232229">
    <property type="component" value="Chromosome"/>
</dbReference>
<sequence length="154" mass="16014">MKKLLSILGAVGLTATGASVAVSCSGEKPESIVLALGELNNKESTTIIAAFNAKNPNNKVSDKATVKDITDTSATIVDGTTEHKVTFTIKATVIELKLGELADKQPATIIAAFNAKNPNNKVSEEATVNDITDTSATIVDGTTEHKVTFTIKAA</sequence>